<dbReference type="KEGG" id="pabo:BCY86_04045"/>
<dbReference type="GO" id="GO:0006631">
    <property type="term" value="P:fatty acid metabolic process"/>
    <property type="evidence" value="ECO:0007669"/>
    <property type="project" value="TreeGrafter"/>
</dbReference>
<name>A0A1L6MWN6_9BACT</name>
<dbReference type="Proteomes" id="UP000185544">
    <property type="component" value="Chromosome"/>
</dbReference>
<dbReference type="Gene3D" id="3.40.50.12780">
    <property type="entry name" value="N-terminal domain of ligase-like"/>
    <property type="match status" value="1"/>
</dbReference>
<dbReference type="EMBL" id="CP016908">
    <property type="protein sequence ID" value="APR99943.1"/>
    <property type="molecule type" value="Genomic_DNA"/>
</dbReference>
<dbReference type="SUPFAM" id="SSF56801">
    <property type="entry name" value="Acetyl-CoA synthetase-like"/>
    <property type="match status" value="1"/>
</dbReference>
<sequence length="514" mass="57051">MLSSWPFFSPAFDSLCILQAADEAPDQIALISRSRTYSFRELAQSVQLIAAQLAPFIQEERRMALLRVSTGVESLLVIYALLQCRIPFVPLHPRLTSFEEETIAQDVGTDLLIKVDPDRGILPNILQAIDTSNAPFFPLDLAVLMYTSGTTGKPKGALLSRSALMASAQASAARLGWNSKDRWLLCMPICHMGGLSIVLRTLIARRCVVVESGFDPDAVLWRIERDRVTLLSLVPSMLQRLLSIDRRNILSRLRALLLGGAPTPVRLIEEGKKRGVPILLTYGLTEACSQVATQMPGQEIGEEGCVGYPLPGWSVEVVGEKGDGLIGGDVGRIRIRGSSLMTGYWRHPPLTEDGFDTGDLGRIDEKGLLYIYGRRTDLMITGGENVYHAEVEHAIQACPGVLRVLVFGVPDEVWGQRVAALIEVDPGQTISEYALWETICSRLAPYKRPRLVALVPSLPLLQQGKIDRNQARIHFERWLRPWPPPSFELTEKKRVSHPCDSFSTDDFSITLSYR</sequence>
<dbReference type="PANTHER" id="PTHR43201">
    <property type="entry name" value="ACYL-COA SYNTHETASE"/>
    <property type="match status" value="1"/>
</dbReference>
<organism evidence="3 4">
    <name type="scientific">Pajaroellobacter abortibovis</name>
    <dbReference type="NCBI Taxonomy" id="1882918"/>
    <lineage>
        <taxon>Bacteria</taxon>
        <taxon>Pseudomonadati</taxon>
        <taxon>Myxococcota</taxon>
        <taxon>Polyangia</taxon>
        <taxon>Polyangiales</taxon>
        <taxon>Polyangiaceae</taxon>
    </lineage>
</organism>
<dbReference type="OrthoDB" id="5483897at2"/>
<accession>A0A1L6MWN6</accession>
<protein>
    <submittedName>
        <fullName evidence="3">Uncharacterized protein</fullName>
    </submittedName>
</protein>
<feature type="domain" description="AMP-dependent synthetase/ligase" evidence="1">
    <location>
        <begin position="19"/>
        <end position="345"/>
    </location>
</feature>
<dbReference type="AlphaFoldDB" id="A0A1L6MWN6"/>
<dbReference type="InterPro" id="IPR020845">
    <property type="entry name" value="AMP-binding_CS"/>
</dbReference>
<dbReference type="STRING" id="1882918.BCY86_04045"/>
<dbReference type="InterPro" id="IPR025110">
    <property type="entry name" value="AMP-bd_C"/>
</dbReference>
<evidence type="ECO:0000313" key="4">
    <source>
        <dbReference type="Proteomes" id="UP000185544"/>
    </source>
</evidence>
<keyword evidence="4" id="KW-1185">Reference proteome</keyword>
<dbReference type="InterPro" id="IPR042099">
    <property type="entry name" value="ANL_N_sf"/>
</dbReference>
<dbReference type="GO" id="GO:0031956">
    <property type="term" value="F:medium-chain fatty acid-CoA ligase activity"/>
    <property type="evidence" value="ECO:0007669"/>
    <property type="project" value="TreeGrafter"/>
</dbReference>
<dbReference type="InterPro" id="IPR000873">
    <property type="entry name" value="AMP-dep_synth/lig_dom"/>
</dbReference>
<dbReference type="PANTHER" id="PTHR43201:SF32">
    <property type="entry name" value="2-SUCCINYLBENZOATE--COA LIGASE, CHLOROPLASTIC_PEROXISOMAL"/>
    <property type="match status" value="1"/>
</dbReference>
<dbReference type="Pfam" id="PF00501">
    <property type="entry name" value="AMP-binding"/>
    <property type="match status" value="1"/>
</dbReference>
<evidence type="ECO:0000259" key="1">
    <source>
        <dbReference type="Pfam" id="PF00501"/>
    </source>
</evidence>
<dbReference type="Gene3D" id="3.30.300.30">
    <property type="match status" value="1"/>
</dbReference>
<evidence type="ECO:0000313" key="3">
    <source>
        <dbReference type="EMBL" id="APR99943.1"/>
    </source>
</evidence>
<evidence type="ECO:0000259" key="2">
    <source>
        <dbReference type="Pfam" id="PF13193"/>
    </source>
</evidence>
<gene>
    <name evidence="3" type="ORF">BCY86_04045</name>
</gene>
<proteinExistence type="predicted"/>
<dbReference type="PROSITE" id="PS00455">
    <property type="entry name" value="AMP_BINDING"/>
    <property type="match status" value="1"/>
</dbReference>
<reference evidence="3 4" key="1">
    <citation type="submission" date="2016-08" db="EMBL/GenBank/DDBJ databases">
        <title>Identification and validation of antigenic proteins from Pajaroellobacter abortibovis using de-novo genome sequence assembly and reverse vaccinology.</title>
        <authorList>
            <person name="Welly B.T."/>
            <person name="Miller M.R."/>
            <person name="Stott J.L."/>
            <person name="Blanchard M.T."/>
            <person name="Islas-Trejo A.D."/>
            <person name="O'Rourke S.M."/>
            <person name="Young A.E."/>
            <person name="Medrano J.F."/>
            <person name="Van Eenennaam A.L."/>
        </authorList>
    </citation>
    <scope>NUCLEOTIDE SEQUENCE [LARGE SCALE GENOMIC DNA]</scope>
    <source>
        <strain evidence="3 4">BTF92-0548A/99-0131</strain>
    </source>
</reference>
<dbReference type="Pfam" id="PF13193">
    <property type="entry name" value="AMP-binding_C"/>
    <property type="match status" value="1"/>
</dbReference>
<feature type="domain" description="AMP-binding enzyme C-terminal" evidence="2">
    <location>
        <begin position="390"/>
        <end position="465"/>
    </location>
</feature>
<dbReference type="InterPro" id="IPR045851">
    <property type="entry name" value="AMP-bd_C_sf"/>
</dbReference>
<dbReference type="RefSeq" id="WP_075276597.1">
    <property type="nucleotide sequence ID" value="NZ_CP016908.1"/>
</dbReference>
<dbReference type="CDD" id="cd04433">
    <property type="entry name" value="AFD_class_I"/>
    <property type="match status" value="1"/>
</dbReference>